<accession>A0A6P2BWS2</accession>
<dbReference type="Proteomes" id="UP000460272">
    <property type="component" value="Unassembled WGS sequence"/>
</dbReference>
<evidence type="ECO:0000313" key="7">
    <source>
        <dbReference type="Proteomes" id="UP000460272"/>
    </source>
</evidence>
<proteinExistence type="predicted"/>
<reference evidence="6 7" key="1">
    <citation type="submission" date="2018-11" db="EMBL/GenBank/DDBJ databases">
        <title>Trebonia kvetii gen.nov., sp.nov., a novel acidophilic actinobacterium, and proposal of the new actinobacterial family Treboniaceae fam. nov.</title>
        <authorList>
            <person name="Rapoport D."/>
            <person name="Sagova-Mareckova M."/>
            <person name="Sedlacek I."/>
            <person name="Provaznik J."/>
            <person name="Kralova S."/>
            <person name="Pavlinic D."/>
            <person name="Benes V."/>
            <person name="Kopecky J."/>
        </authorList>
    </citation>
    <scope>NUCLEOTIDE SEQUENCE [LARGE SCALE GENOMIC DNA]</scope>
    <source>
        <strain evidence="6 7">15Tr583</strain>
    </source>
</reference>
<dbReference type="EC" id="2.1.1.72" evidence="1"/>
<dbReference type="GO" id="GO:0032259">
    <property type="term" value="P:methylation"/>
    <property type="evidence" value="ECO:0007669"/>
    <property type="project" value="UniProtKB-KW"/>
</dbReference>
<evidence type="ECO:0000256" key="4">
    <source>
        <dbReference type="ARBA" id="ARBA00047942"/>
    </source>
</evidence>
<feature type="region of interest" description="Disordered" evidence="5">
    <location>
        <begin position="812"/>
        <end position="834"/>
    </location>
</feature>
<keyword evidence="2" id="KW-0489">Methyltransferase</keyword>
<comment type="catalytic activity">
    <reaction evidence="4">
        <text>a 2'-deoxyadenosine in DNA + S-adenosyl-L-methionine = an N(6)-methyl-2'-deoxyadenosine in DNA + S-adenosyl-L-homocysteine + H(+)</text>
        <dbReference type="Rhea" id="RHEA:15197"/>
        <dbReference type="Rhea" id="RHEA-COMP:12418"/>
        <dbReference type="Rhea" id="RHEA-COMP:12419"/>
        <dbReference type="ChEBI" id="CHEBI:15378"/>
        <dbReference type="ChEBI" id="CHEBI:57856"/>
        <dbReference type="ChEBI" id="CHEBI:59789"/>
        <dbReference type="ChEBI" id="CHEBI:90615"/>
        <dbReference type="ChEBI" id="CHEBI:90616"/>
        <dbReference type="EC" id="2.1.1.72"/>
    </reaction>
</comment>
<dbReference type="PANTHER" id="PTHR33841">
    <property type="entry name" value="DNA METHYLTRANSFERASE YEEA-RELATED"/>
    <property type="match status" value="1"/>
</dbReference>
<sequence>MIDAVADRLPPAFVDCLLDGALEPVLDAAVQRGRQAATRKKNSGDGTQVARALLAVTVCDPACGSGSLLVAAARRIARRVAETREGNTSPAALRRAMREVVGSCIYGVDVSGEAVEQAKDRLRLAADVPGMTPPFLDGRLRQGNALIGASPKLIENGIPDEAFRAADGDDRRHARALRRANAKPDPGQATLFSEHGGYSHSNEALAESLAKIGRLPGGAAADDRRQAAEYQKWRDSAAFRAKRRVADAWCAAFAWAKTPDAPPAIVNRVLLDLREREAEGILPAESLAELDRLRGEHGFFHWDLEFPDVFRVSEGETRWRGGFSCVLSAPPREQIDRRGKSAVFRFVTSSGAYPECAAGLAEPGVSALRSDLLFTERIMTLLAPEGLGGCAIAPRTAAAPGARHLLGGLMRRGALASLYDFTGPDARLCLLTFAGGAVPGSPVPGSPVRGGVARFGFRLDGPAELGDGDRSFTLAPGDAALINPNTGALPAFGGSRDAALVTAIYRRVPVLWDEARPDGNPWKMRLETAFPRAAADRGLLRAEQELRDEGWELAGDTLTRDGQYMLPVYEPPMIDLFDHRVAQPRHWIAEHGPVSVQRKGGTVQRPGVADRLAELGWTWEWLCAWRASVQDRAAVAVFLPRAGAADSLPLMLPRVVPPFAAALIAAQSSQVFDYIARQKIDGHAMRASDWKQLPVPTPTMLEPHLPFVVPRVLELVYTSPDMSPLARDLDDRGEYPFAWDSDRRASLQAELDAFFFRVYGIDDRDDVEYITGTLAAGAGSLERSESQGDDGRRARKMILAAYERMSDADAAGAEYETPIFPPPGHGPRHRPDPR</sequence>
<dbReference type="InterPro" id="IPR050953">
    <property type="entry name" value="N4_N6_ade-DNA_methylase"/>
</dbReference>
<evidence type="ECO:0000313" key="6">
    <source>
        <dbReference type="EMBL" id="TVZ03542.1"/>
    </source>
</evidence>
<dbReference type="InterPro" id="IPR029063">
    <property type="entry name" value="SAM-dependent_MTases_sf"/>
</dbReference>
<dbReference type="OrthoDB" id="4280289at2"/>
<dbReference type="RefSeq" id="WP_145856412.1">
    <property type="nucleotide sequence ID" value="NZ_RPFW01000004.1"/>
</dbReference>
<evidence type="ECO:0000256" key="5">
    <source>
        <dbReference type="SAM" id="MobiDB-lite"/>
    </source>
</evidence>
<evidence type="ECO:0000256" key="1">
    <source>
        <dbReference type="ARBA" id="ARBA00011900"/>
    </source>
</evidence>
<dbReference type="GO" id="GO:0009007">
    <property type="term" value="F:site-specific DNA-methyltransferase (adenine-specific) activity"/>
    <property type="evidence" value="ECO:0007669"/>
    <property type="project" value="UniProtKB-EC"/>
</dbReference>
<evidence type="ECO:0000256" key="2">
    <source>
        <dbReference type="ARBA" id="ARBA00022603"/>
    </source>
</evidence>
<protein>
    <recommendedName>
        <fullName evidence="1">site-specific DNA-methyltransferase (adenine-specific)</fullName>
        <ecNumber evidence="1">2.1.1.72</ecNumber>
    </recommendedName>
</protein>
<keyword evidence="7" id="KW-1185">Reference proteome</keyword>
<gene>
    <name evidence="6" type="ORF">EAS64_24525</name>
</gene>
<dbReference type="PANTHER" id="PTHR33841:SF1">
    <property type="entry name" value="DNA METHYLTRANSFERASE A"/>
    <property type="match status" value="1"/>
</dbReference>
<name>A0A6P2BWS2_9ACTN</name>
<dbReference type="SUPFAM" id="SSF53335">
    <property type="entry name" value="S-adenosyl-L-methionine-dependent methyltransferases"/>
    <property type="match status" value="1"/>
</dbReference>
<keyword evidence="3" id="KW-0808">Transferase</keyword>
<dbReference type="AlphaFoldDB" id="A0A6P2BWS2"/>
<comment type="caution">
    <text evidence="6">The sequence shown here is derived from an EMBL/GenBank/DDBJ whole genome shotgun (WGS) entry which is preliminary data.</text>
</comment>
<organism evidence="6 7">
    <name type="scientific">Trebonia kvetii</name>
    <dbReference type="NCBI Taxonomy" id="2480626"/>
    <lineage>
        <taxon>Bacteria</taxon>
        <taxon>Bacillati</taxon>
        <taxon>Actinomycetota</taxon>
        <taxon>Actinomycetes</taxon>
        <taxon>Streptosporangiales</taxon>
        <taxon>Treboniaceae</taxon>
        <taxon>Trebonia</taxon>
    </lineage>
</organism>
<dbReference type="Gene3D" id="3.40.50.150">
    <property type="entry name" value="Vaccinia Virus protein VP39"/>
    <property type="match status" value="1"/>
</dbReference>
<dbReference type="EMBL" id="RPFW01000004">
    <property type="protein sequence ID" value="TVZ03542.1"/>
    <property type="molecule type" value="Genomic_DNA"/>
</dbReference>
<evidence type="ECO:0000256" key="3">
    <source>
        <dbReference type="ARBA" id="ARBA00022679"/>
    </source>
</evidence>